<organism evidence="3 4">
    <name type="scientific">Chryseobacterium soldanellicola</name>
    <dbReference type="NCBI Taxonomy" id="311333"/>
    <lineage>
        <taxon>Bacteria</taxon>
        <taxon>Pseudomonadati</taxon>
        <taxon>Bacteroidota</taxon>
        <taxon>Flavobacteriia</taxon>
        <taxon>Flavobacteriales</taxon>
        <taxon>Weeksellaceae</taxon>
        <taxon>Chryseobacterium group</taxon>
        <taxon>Chryseobacterium</taxon>
    </lineage>
</organism>
<dbReference type="InterPro" id="IPR025665">
    <property type="entry name" value="Beta-barrel_OMP_2"/>
</dbReference>
<feature type="domain" description="Outer membrane protein beta-barrel" evidence="2">
    <location>
        <begin position="17"/>
        <end position="173"/>
    </location>
</feature>
<keyword evidence="4" id="KW-1185">Reference proteome</keyword>
<feature type="chain" id="PRO_5011598305" evidence="1">
    <location>
        <begin position="19"/>
        <end position="201"/>
    </location>
</feature>
<dbReference type="Pfam" id="PF13568">
    <property type="entry name" value="OMP_b-brl_2"/>
    <property type="match status" value="1"/>
</dbReference>
<dbReference type="AlphaFoldDB" id="A0A1H1BLA3"/>
<dbReference type="EMBL" id="FNKL01000002">
    <property type="protein sequence ID" value="SDQ52659.1"/>
    <property type="molecule type" value="Genomic_DNA"/>
</dbReference>
<evidence type="ECO:0000259" key="2">
    <source>
        <dbReference type="Pfam" id="PF13568"/>
    </source>
</evidence>
<feature type="signal peptide" evidence="1">
    <location>
        <begin position="1"/>
        <end position="18"/>
    </location>
</feature>
<gene>
    <name evidence="3" type="ORF">SAMN05421664_1919</name>
</gene>
<protein>
    <submittedName>
        <fullName evidence="3">Outer membrane protein beta-barrel domain-containing protein</fullName>
    </submittedName>
</protein>
<evidence type="ECO:0000313" key="4">
    <source>
        <dbReference type="Proteomes" id="UP000199627"/>
    </source>
</evidence>
<evidence type="ECO:0000313" key="3">
    <source>
        <dbReference type="EMBL" id="SDQ52659.1"/>
    </source>
</evidence>
<name>A0A1H1BLA3_9FLAO</name>
<dbReference type="OrthoDB" id="947434at2"/>
<sequence>MKKLTFLLIILISSLSFAQVTFSPGIRAGLNLAKFTQSDNGIYNWFDEEPDPYYSNYQKEETDFIADFYVGFFGNIRFAKFYALQPELNYSRQGSKIKVANETYEPKISYLSLQLVNKFYFQKFNIHVGPSIDFALEDNGFNPSNNVDLGFLLGVGYDITNNFGIEARVKKGIVEVAYSGDENRTNVLLQAGVYYTFNTKK</sequence>
<dbReference type="Proteomes" id="UP000199627">
    <property type="component" value="Unassembled WGS sequence"/>
</dbReference>
<dbReference type="InterPro" id="IPR011250">
    <property type="entry name" value="OMP/PagP_B-barrel"/>
</dbReference>
<dbReference type="SUPFAM" id="SSF56925">
    <property type="entry name" value="OMPA-like"/>
    <property type="match status" value="1"/>
</dbReference>
<dbReference type="STRING" id="311333.SAMN05421664_1919"/>
<proteinExistence type="predicted"/>
<dbReference type="RefSeq" id="WP_089755489.1">
    <property type="nucleotide sequence ID" value="NZ_FNKL01000002.1"/>
</dbReference>
<accession>A0A1H1BLA3</accession>
<keyword evidence="1" id="KW-0732">Signal</keyword>
<evidence type="ECO:0000256" key="1">
    <source>
        <dbReference type="SAM" id="SignalP"/>
    </source>
</evidence>
<reference evidence="4" key="1">
    <citation type="submission" date="2016-10" db="EMBL/GenBank/DDBJ databases">
        <authorList>
            <person name="Varghese N."/>
            <person name="Submissions S."/>
        </authorList>
    </citation>
    <scope>NUCLEOTIDE SEQUENCE [LARGE SCALE GENOMIC DNA]</scope>
    <source>
        <strain evidence="4">DSM 17072</strain>
    </source>
</reference>